<dbReference type="InterPro" id="IPR050216">
    <property type="entry name" value="LRR_domain-containing"/>
</dbReference>
<protein>
    <submittedName>
        <fullName evidence="4">Leucine rich repeat containing 27</fullName>
    </submittedName>
</protein>
<dbReference type="Ensembl" id="ENSAPOT00000005462.1">
    <property type="protein sequence ID" value="ENSAPOP00000025763.1"/>
    <property type="gene ID" value="ENSAPOG00000000250.1"/>
</dbReference>
<feature type="region of interest" description="Disordered" evidence="3">
    <location>
        <begin position="1"/>
        <end position="26"/>
    </location>
</feature>
<dbReference type="PANTHER" id="PTHR48051">
    <property type="match status" value="1"/>
</dbReference>
<dbReference type="GeneTree" id="ENSGT00940000170679"/>
<feature type="region of interest" description="Disordered" evidence="3">
    <location>
        <begin position="341"/>
        <end position="374"/>
    </location>
</feature>
<sequence>MSLSTTAKHPSIASTMTSPEKEEKVHDVQQSFVFGNSVVEPQPPYISPHEDVEPREPAECYSTETLCLSRSNLKQVPGSILKNGTLKHLSLEGNQISSIPDLMFISLPNLQWLDLRKNQIVSLPAEIGSHRSLKTLLLEGNPLSELPPELGNVITLKGLNLRDCPIHFPPQDIVHQGLQSILHYLRSAMAKRPLSAKKTPGVVPATVVSMPEVPVVEKLQLLELTGSSTEDQDEAVEENELQKFMELKHKLILLDKAELGPTSRPLPTTKNLFVRKRTTTKAGVIPELALSDTQHWKKPEERRQAAINELKKNQAILERRRKNQEALQKWRTQAKIAQEKKISDYKQKELERQRKREEAHANSKPGLDYSSGTDVTQYKDDRLVRELEQQICAQVEKIQERRRNPRGTTMEQMAAAEEDVEEMRRLQRRLLEKKRYL</sequence>
<dbReference type="SUPFAM" id="SSF52058">
    <property type="entry name" value="L domain-like"/>
    <property type="match status" value="1"/>
</dbReference>
<dbReference type="InterPro" id="IPR003591">
    <property type="entry name" value="Leu-rich_rpt_typical-subtyp"/>
</dbReference>
<dbReference type="InParanoid" id="A0A3Q1G709"/>
<feature type="compositionally biased region" description="Basic and acidic residues" evidence="3">
    <location>
        <begin position="341"/>
        <end position="361"/>
    </location>
</feature>
<dbReference type="SMART" id="SM00369">
    <property type="entry name" value="LRR_TYP"/>
    <property type="match status" value="3"/>
</dbReference>
<evidence type="ECO:0000256" key="3">
    <source>
        <dbReference type="SAM" id="MobiDB-lite"/>
    </source>
</evidence>
<proteinExistence type="predicted"/>
<evidence type="ECO:0000313" key="4">
    <source>
        <dbReference type="Ensembl" id="ENSAPOP00000025763.1"/>
    </source>
</evidence>
<dbReference type="Proteomes" id="UP000257200">
    <property type="component" value="Unplaced"/>
</dbReference>
<accession>A0A3Q1G709</accession>
<keyword evidence="2" id="KW-0677">Repeat</keyword>
<dbReference type="InterPro" id="IPR032675">
    <property type="entry name" value="LRR_dom_sf"/>
</dbReference>
<name>A0A3Q1G709_9TELE</name>
<dbReference type="GO" id="GO:0005737">
    <property type="term" value="C:cytoplasm"/>
    <property type="evidence" value="ECO:0007669"/>
    <property type="project" value="TreeGrafter"/>
</dbReference>
<organism evidence="4 5">
    <name type="scientific">Acanthochromis polyacanthus</name>
    <name type="common">spiny chromis</name>
    <dbReference type="NCBI Taxonomy" id="80966"/>
    <lineage>
        <taxon>Eukaryota</taxon>
        <taxon>Metazoa</taxon>
        <taxon>Chordata</taxon>
        <taxon>Craniata</taxon>
        <taxon>Vertebrata</taxon>
        <taxon>Euteleostomi</taxon>
        <taxon>Actinopterygii</taxon>
        <taxon>Neopterygii</taxon>
        <taxon>Teleostei</taxon>
        <taxon>Neoteleostei</taxon>
        <taxon>Acanthomorphata</taxon>
        <taxon>Ovalentaria</taxon>
        <taxon>Pomacentridae</taxon>
        <taxon>Acanthochromis</taxon>
    </lineage>
</organism>
<reference evidence="4" key="2">
    <citation type="submission" date="2025-09" db="UniProtKB">
        <authorList>
            <consortium name="Ensembl"/>
        </authorList>
    </citation>
    <scope>IDENTIFICATION</scope>
</reference>
<dbReference type="Pfam" id="PF13855">
    <property type="entry name" value="LRR_8"/>
    <property type="match status" value="1"/>
</dbReference>
<evidence type="ECO:0000256" key="2">
    <source>
        <dbReference type="ARBA" id="ARBA00022737"/>
    </source>
</evidence>
<dbReference type="PROSITE" id="PS51450">
    <property type="entry name" value="LRR"/>
    <property type="match status" value="2"/>
</dbReference>
<reference evidence="4" key="1">
    <citation type="submission" date="2025-08" db="UniProtKB">
        <authorList>
            <consortium name="Ensembl"/>
        </authorList>
    </citation>
    <scope>IDENTIFICATION</scope>
</reference>
<keyword evidence="1" id="KW-0433">Leucine-rich repeat</keyword>
<dbReference type="PANTHER" id="PTHR48051:SF1">
    <property type="entry name" value="RAS SUPPRESSOR PROTEIN 1"/>
    <property type="match status" value="1"/>
</dbReference>
<dbReference type="AlphaFoldDB" id="A0A3Q1G709"/>
<evidence type="ECO:0000313" key="5">
    <source>
        <dbReference type="Proteomes" id="UP000257200"/>
    </source>
</evidence>
<feature type="region of interest" description="Disordered" evidence="3">
    <location>
        <begin position="399"/>
        <end position="422"/>
    </location>
</feature>
<keyword evidence="5" id="KW-1185">Reference proteome</keyword>
<dbReference type="STRING" id="80966.ENSAPOP00000025763"/>
<dbReference type="InterPro" id="IPR001611">
    <property type="entry name" value="Leu-rich_rpt"/>
</dbReference>
<feature type="compositionally biased region" description="Polar residues" evidence="3">
    <location>
        <begin position="1"/>
        <end position="18"/>
    </location>
</feature>
<evidence type="ECO:0000256" key="1">
    <source>
        <dbReference type="ARBA" id="ARBA00022614"/>
    </source>
</evidence>
<dbReference type="Gene3D" id="3.80.10.10">
    <property type="entry name" value="Ribonuclease Inhibitor"/>
    <property type="match status" value="1"/>
</dbReference>